<reference evidence="2 3" key="1">
    <citation type="journal article" date="2013" name="BMC Microbiol.">
        <title>Identification of the type II cytochrome c maturation pathway in anammox bacteria by comparative genomics.</title>
        <authorList>
            <person name="Ferousi C."/>
            <person name="Speth D.R."/>
            <person name="Reimann J."/>
            <person name="Op den Camp H.J."/>
            <person name="Allen J.W."/>
            <person name="Keltjens J.T."/>
            <person name="Jetten M.S."/>
        </authorList>
    </citation>
    <scope>NUCLEOTIDE SEQUENCE [LARGE SCALE GENOMIC DNA]</scope>
    <source>
        <strain evidence="2">RU1</strain>
    </source>
</reference>
<organism evidence="2 3">
    <name type="scientific">Candidatus Brocadia fulgida</name>
    <dbReference type="NCBI Taxonomy" id="380242"/>
    <lineage>
        <taxon>Bacteria</taxon>
        <taxon>Pseudomonadati</taxon>
        <taxon>Planctomycetota</taxon>
        <taxon>Candidatus Brocadiia</taxon>
        <taxon>Candidatus Brocadiales</taxon>
        <taxon>Candidatus Brocadiaceae</taxon>
        <taxon>Candidatus Brocadia</taxon>
    </lineage>
</organism>
<dbReference type="Proteomes" id="UP000034954">
    <property type="component" value="Unassembled WGS sequence"/>
</dbReference>
<keyword evidence="3" id="KW-1185">Reference proteome</keyword>
<dbReference type="Gene3D" id="3.40.1620.10">
    <property type="entry name" value="YefM-like domain"/>
    <property type="match status" value="1"/>
</dbReference>
<evidence type="ECO:0000313" key="2">
    <source>
        <dbReference type="EMBL" id="KKO19728.1"/>
    </source>
</evidence>
<dbReference type="PANTHER" id="PTHR35377:SF8">
    <property type="entry name" value="ANTITOXIN VAPB22"/>
    <property type="match status" value="1"/>
</dbReference>
<dbReference type="InterPro" id="IPR036165">
    <property type="entry name" value="YefM-like_sf"/>
</dbReference>
<gene>
    <name evidence="2" type="ORF">BROFUL_01562</name>
</gene>
<accession>A0A0M2UUL0</accession>
<dbReference type="EMBL" id="LAQJ01000163">
    <property type="protein sequence ID" value="KKO19728.1"/>
    <property type="molecule type" value="Genomic_DNA"/>
</dbReference>
<name>A0A0M2UUL0_9BACT</name>
<sequence length="89" mass="9998">MITVGIKELKNRLSHYLREIKKGEKIAITEREKIIATITPVERVGEDSKLLSLVKEGFAVWKGGKPMGSIHSVKVKGKTVSEIVIEDRR</sequence>
<evidence type="ECO:0000313" key="3">
    <source>
        <dbReference type="Proteomes" id="UP000034954"/>
    </source>
</evidence>
<proteinExistence type="inferred from homology"/>
<protein>
    <submittedName>
        <fullName evidence="2">Uncharacterized protein</fullName>
    </submittedName>
</protein>
<comment type="similarity">
    <text evidence="1">Belongs to the phD/YefM antitoxin family.</text>
</comment>
<dbReference type="PANTHER" id="PTHR35377">
    <property type="entry name" value="ANTITOXIN VAPB49-RELATED-RELATED"/>
    <property type="match status" value="1"/>
</dbReference>
<evidence type="ECO:0000256" key="1">
    <source>
        <dbReference type="ARBA" id="ARBA00009981"/>
    </source>
</evidence>
<dbReference type="InterPro" id="IPR051416">
    <property type="entry name" value="phD-YefM_TA_antitoxins"/>
</dbReference>
<dbReference type="SUPFAM" id="SSF143120">
    <property type="entry name" value="YefM-like"/>
    <property type="match status" value="1"/>
</dbReference>
<comment type="caution">
    <text evidence="2">The sequence shown here is derived from an EMBL/GenBank/DDBJ whole genome shotgun (WGS) entry which is preliminary data.</text>
</comment>
<dbReference type="AlphaFoldDB" id="A0A0M2UUL0"/>